<feature type="binding site" evidence="5">
    <location>
        <position position="360"/>
    </location>
    <ligand>
        <name>substrate</name>
    </ligand>
</feature>
<keyword evidence="5" id="KW-0547">Nucleotide-binding</keyword>
<dbReference type="Gene3D" id="3.40.50.720">
    <property type="entry name" value="NAD(P)-binding Rossmann-like Domain"/>
    <property type="match status" value="1"/>
</dbReference>
<organism evidence="9 10">
    <name type="scientific">Candidatus Roizmanbacteria bacterium RIFCSPHIGHO2_02_FULL_43_11</name>
    <dbReference type="NCBI Taxonomy" id="1802043"/>
    <lineage>
        <taxon>Bacteria</taxon>
        <taxon>Candidatus Roizmaniibacteriota</taxon>
    </lineage>
</organism>
<evidence type="ECO:0000256" key="6">
    <source>
        <dbReference type="PIRSR" id="PIRSR000185-3"/>
    </source>
</evidence>
<evidence type="ECO:0000256" key="7">
    <source>
        <dbReference type="RuleBase" id="RU004417"/>
    </source>
</evidence>
<protein>
    <recommendedName>
        <fullName evidence="3">Glutamate dehydrogenase</fullName>
    </recommendedName>
</protein>
<dbReference type="GO" id="GO:0004352">
    <property type="term" value="F:glutamate dehydrogenase (NAD+) activity"/>
    <property type="evidence" value="ECO:0007669"/>
    <property type="project" value="TreeGrafter"/>
</dbReference>
<evidence type="ECO:0000256" key="5">
    <source>
        <dbReference type="PIRSR" id="PIRSR000185-2"/>
    </source>
</evidence>
<feature type="binding site" evidence="5">
    <location>
        <position position="231"/>
    </location>
    <ligand>
        <name>NAD(+)</name>
        <dbReference type="ChEBI" id="CHEBI:57540"/>
    </ligand>
</feature>
<dbReference type="EMBL" id="MFZT01000009">
    <property type="protein sequence ID" value="OGK31720.1"/>
    <property type="molecule type" value="Genomic_DNA"/>
</dbReference>
<accession>A0A1F7HKJ8</accession>
<evidence type="ECO:0000256" key="4">
    <source>
        <dbReference type="PIRSR" id="PIRSR000185-1"/>
    </source>
</evidence>
<dbReference type="InterPro" id="IPR006097">
    <property type="entry name" value="Glu/Leu/Phe/Val/Trp_DH_dimer"/>
</dbReference>
<comment type="similarity">
    <text evidence="1 3 7">Belongs to the Glu/Leu/Phe/Val dehydrogenases family.</text>
</comment>
<reference evidence="9 10" key="1">
    <citation type="journal article" date="2016" name="Nat. Commun.">
        <title>Thousands of microbial genomes shed light on interconnected biogeochemical processes in an aquifer system.</title>
        <authorList>
            <person name="Anantharaman K."/>
            <person name="Brown C.T."/>
            <person name="Hug L.A."/>
            <person name="Sharon I."/>
            <person name="Castelle C.J."/>
            <person name="Probst A.J."/>
            <person name="Thomas B.C."/>
            <person name="Singh A."/>
            <person name="Wilkins M.J."/>
            <person name="Karaoz U."/>
            <person name="Brodie E.L."/>
            <person name="Williams K.H."/>
            <person name="Hubbard S.S."/>
            <person name="Banfield J.F."/>
        </authorList>
    </citation>
    <scope>NUCLEOTIDE SEQUENCE [LARGE SCALE GENOMIC DNA]</scope>
</reference>
<dbReference type="Pfam" id="PF00208">
    <property type="entry name" value="ELFV_dehydrog"/>
    <property type="match status" value="1"/>
</dbReference>
<name>A0A1F7HKJ8_9BACT</name>
<gene>
    <name evidence="9" type="ORF">A3D08_03000</name>
</gene>
<dbReference type="AlphaFoldDB" id="A0A1F7HKJ8"/>
<dbReference type="GO" id="GO:0006538">
    <property type="term" value="P:L-glutamate catabolic process"/>
    <property type="evidence" value="ECO:0007669"/>
    <property type="project" value="TreeGrafter"/>
</dbReference>
<evidence type="ECO:0000313" key="9">
    <source>
        <dbReference type="EMBL" id="OGK31720.1"/>
    </source>
</evidence>
<proteinExistence type="inferred from homology"/>
<feature type="binding site" evidence="5">
    <location>
        <position position="92"/>
    </location>
    <ligand>
        <name>substrate</name>
    </ligand>
</feature>
<evidence type="ECO:0000256" key="3">
    <source>
        <dbReference type="PIRNR" id="PIRNR000185"/>
    </source>
</evidence>
<dbReference type="SUPFAM" id="SSF51735">
    <property type="entry name" value="NAD(P)-binding Rossmann-fold domains"/>
    <property type="match status" value="1"/>
</dbReference>
<evidence type="ECO:0000256" key="2">
    <source>
        <dbReference type="ARBA" id="ARBA00023002"/>
    </source>
</evidence>
<dbReference type="InterPro" id="IPR036291">
    <property type="entry name" value="NAD(P)-bd_dom_sf"/>
</dbReference>
<dbReference type="PIRSF" id="PIRSF000185">
    <property type="entry name" value="Glu_DH"/>
    <property type="match status" value="1"/>
</dbReference>
<dbReference type="PRINTS" id="PR00082">
    <property type="entry name" value="GLFDHDRGNASE"/>
</dbReference>
<dbReference type="Proteomes" id="UP000178098">
    <property type="component" value="Unassembled WGS sequence"/>
</dbReference>
<feature type="binding site" evidence="5">
    <location>
        <position position="188"/>
    </location>
    <ligand>
        <name>NAD(+)</name>
        <dbReference type="ChEBI" id="CHEBI:57540"/>
    </ligand>
</feature>
<evidence type="ECO:0000259" key="8">
    <source>
        <dbReference type="SMART" id="SM00839"/>
    </source>
</evidence>
<comment type="caution">
    <text evidence="9">The sequence shown here is derived from an EMBL/GenBank/DDBJ whole genome shotgun (WGS) entry which is preliminary data.</text>
</comment>
<dbReference type="SUPFAM" id="SSF53223">
    <property type="entry name" value="Aminoacid dehydrogenase-like, N-terminal domain"/>
    <property type="match status" value="1"/>
</dbReference>
<feature type="active site" description="Proton donor" evidence="4">
    <location>
        <position position="104"/>
    </location>
</feature>
<sequence length="431" mass="47477">MSDPYESALNFLDSIRDNLPEDYRPYLQRLQQPQNLVQGDLEVKMDDGSMQKFRAYRFQHNNALGPYKGGIRFHKQVSESEVKALGLWMALKTSIAGIPYGGGKGGVVIDPAQLSQKELENVSRAYMRLVAQHIGPDRDIPAPDVNTDSQVMAWMLDEYEKILKHHAPAVITGKPIELGGSAGRTKATGYGGVLALHFLKKACADAYPDNTNGWYHKKRADITIAVQGFGNVGYYFAQTAASEGYRVVAVSDSKGGIYAENGLDPQAVLQSKEKNGSVTAYTVGSAIITNEELLKLNVDIIVPSALEGAIHADNADHIQAPVIIEMANGPITSEADDILSKKDMLTVPDIFANAGGVIVSYLEWVQNRTGLYWKEHEVDQKLEELMQKAFDVMWGKHLELKDSQGSATLRMAAYVLAVERIIKAEMLRRPL</sequence>
<dbReference type="InterPro" id="IPR046346">
    <property type="entry name" value="Aminoacid_DH-like_N_sf"/>
</dbReference>
<dbReference type="InterPro" id="IPR014362">
    <property type="entry name" value="Glu_DH"/>
</dbReference>
<dbReference type="InterPro" id="IPR033524">
    <property type="entry name" value="Glu/Leu/Phe/Val_DH_AS"/>
</dbReference>
<dbReference type="Gene3D" id="3.40.50.10860">
    <property type="entry name" value="Leucine Dehydrogenase, chain A, domain 1"/>
    <property type="match status" value="1"/>
</dbReference>
<feature type="binding site" evidence="5">
    <location>
        <position position="68"/>
    </location>
    <ligand>
        <name>substrate</name>
    </ligand>
</feature>
<dbReference type="PANTHER" id="PTHR11606:SF13">
    <property type="entry name" value="GLUTAMATE DEHYDROGENASE 1, MITOCHONDRIAL"/>
    <property type="match status" value="1"/>
</dbReference>
<keyword evidence="2 3" id="KW-0560">Oxidoreductase</keyword>
<keyword evidence="5" id="KW-0520">NAD</keyword>
<dbReference type="GO" id="GO:0000166">
    <property type="term" value="F:nucleotide binding"/>
    <property type="evidence" value="ECO:0007669"/>
    <property type="project" value="UniProtKB-KW"/>
</dbReference>
<dbReference type="InterPro" id="IPR006096">
    <property type="entry name" value="Glu/Leu/Phe/Val/Trp_DH_C"/>
</dbReference>
<dbReference type="InterPro" id="IPR033922">
    <property type="entry name" value="NAD_bind_Glu_DH"/>
</dbReference>
<dbReference type="PANTHER" id="PTHR11606">
    <property type="entry name" value="GLUTAMATE DEHYDROGENASE"/>
    <property type="match status" value="1"/>
</dbReference>
<dbReference type="CDD" id="cd01076">
    <property type="entry name" value="NAD_bind_1_Glu_DH"/>
    <property type="match status" value="1"/>
</dbReference>
<evidence type="ECO:0000313" key="10">
    <source>
        <dbReference type="Proteomes" id="UP000178098"/>
    </source>
</evidence>
<evidence type="ECO:0000256" key="1">
    <source>
        <dbReference type="ARBA" id="ARBA00006382"/>
    </source>
</evidence>
<dbReference type="Pfam" id="PF02812">
    <property type="entry name" value="ELFV_dehydrog_N"/>
    <property type="match status" value="1"/>
</dbReference>
<dbReference type="SMART" id="SM00839">
    <property type="entry name" value="ELFV_dehydrog"/>
    <property type="match status" value="1"/>
</dbReference>
<dbReference type="InterPro" id="IPR006095">
    <property type="entry name" value="Glu/Leu/Phe/Val/Trp_DH"/>
</dbReference>
<dbReference type="PROSITE" id="PS00074">
    <property type="entry name" value="GLFV_DEHYDROGENASE"/>
    <property type="match status" value="1"/>
</dbReference>
<feature type="domain" description="Glutamate/phenylalanine/leucine/valine/L-tryptophan dehydrogenase C-terminal" evidence="8">
    <location>
        <begin position="181"/>
        <end position="429"/>
    </location>
</feature>
<feature type="site" description="Important for catalysis" evidence="6">
    <location>
        <position position="144"/>
    </location>
</feature>